<dbReference type="EMBL" id="GL883113">
    <property type="protein sequence ID" value="EGG05316.1"/>
    <property type="molecule type" value="Genomic_DNA"/>
</dbReference>
<keyword evidence="7" id="KW-1185">Reference proteome</keyword>
<dbReference type="GO" id="GO:0007096">
    <property type="term" value="P:regulation of exit from mitosis"/>
    <property type="evidence" value="ECO:0007669"/>
    <property type="project" value="TreeGrafter"/>
</dbReference>
<organism evidence="7">
    <name type="scientific">Melampsora larici-populina (strain 98AG31 / pathotype 3-4-7)</name>
    <name type="common">Poplar leaf rust fungus</name>
    <dbReference type="NCBI Taxonomy" id="747676"/>
    <lineage>
        <taxon>Eukaryota</taxon>
        <taxon>Fungi</taxon>
        <taxon>Dikarya</taxon>
        <taxon>Basidiomycota</taxon>
        <taxon>Pucciniomycotina</taxon>
        <taxon>Pucciniomycetes</taxon>
        <taxon>Pucciniales</taxon>
        <taxon>Melampsoraceae</taxon>
        <taxon>Melampsora</taxon>
    </lineage>
</organism>
<dbReference type="PANTHER" id="PTHR28293:SF1">
    <property type="entry name" value="NUCLEAR RIM PROTEIN 1"/>
    <property type="match status" value="1"/>
</dbReference>
<accession>F4RQK6</accession>
<dbReference type="GO" id="GO:0012505">
    <property type="term" value="C:endomembrane system"/>
    <property type="evidence" value="ECO:0007669"/>
    <property type="project" value="UniProtKB-SubCell"/>
</dbReference>
<evidence type="ECO:0000256" key="1">
    <source>
        <dbReference type="ARBA" id="ARBA00004127"/>
    </source>
</evidence>
<keyword evidence="2" id="KW-0812">Transmembrane</keyword>
<protein>
    <submittedName>
        <fullName evidence="6">Uncharacterized protein</fullName>
    </submittedName>
</protein>
<keyword evidence="4" id="KW-0472">Membrane</keyword>
<dbReference type="VEuPathDB" id="FungiDB:MELLADRAFT_116799"/>
<dbReference type="InterPro" id="IPR018819">
    <property type="entry name" value="Nur1/Mug154"/>
</dbReference>
<feature type="region of interest" description="Disordered" evidence="5">
    <location>
        <begin position="1"/>
        <end position="100"/>
    </location>
</feature>
<dbReference type="Pfam" id="PF10332">
    <property type="entry name" value="DUF2418"/>
    <property type="match status" value="1"/>
</dbReference>
<evidence type="ECO:0000256" key="3">
    <source>
        <dbReference type="ARBA" id="ARBA00022989"/>
    </source>
</evidence>
<comment type="subcellular location">
    <subcellularLocation>
        <location evidence="1">Endomembrane system</location>
        <topology evidence="1">Multi-pass membrane protein</topology>
    </subcellularLocation>
</comment>
<dbReference type="AlphaFoldDB" id="F4RQK6"/>
<dbReference type="Proteomes" id="UP000001072">
    <property type="component" value="Unassembled WGS sequence"/>
</dbReference>
<dbReference type="KEGG" id="mlr:MELLADRAFT_116799"/>
<feature type="compositionally biased region" description="Polar residues" evidence="5">
    <location>
        <begin position="78"/>
        <end position="100"/>
    </location>
</feature>
<dbReference type="HOGENOM" id="CLU_659114_0_0_1"/>
<sequence>MNIFRRKRNEKEEEETNSSNQTKVNSPNRQQQNSARARHSVAVSSLGTQTINKRNIFGHHQPNRPSSNQYRELPPRSISASYVPQPSSKSNRSNGIPRSTITYGKSLSQVAASPEKPKSKIQTIAHQLESKLDISTLWEWPKDQWNEFWDSLDFDEMGVSFGLGLVGLQILIRLVSGIENARRNLIISRRMNGIHSIGDRLNEARELVKKQYPTGWLEVLTFLSVCLCGYSCYNAYKLFSARRSYRMHIRELITENSMIEQKDPVNSPNVTLVQSPTAPTPQAISWAQTIWRMLRRLSSLLIGWPRSGLEDLPQPSQIHQLDVWEPSKLRLRILTFYPPPLAFLLHFATISENCMNWTIMILTIQFQTHLLIKSFTQLNKDKQIIQAEVMHEYNAQFVYPRTFPLTRSIGTMTSSAEFIRREDWVTY</sequence>
<feature type="compositionally biased region" description="Polar residues" evidence="5">
    <location>
        <begin position="24"/>
        <end position="33"/>
    </location>
</feature>
<evidence type="ECO:0000313" key="7">
    <source>
        <dbReference type="Proteomes" id="UP000001072"/>
    </source>
</evidence>
<dbReference type="PANTHER" id="PTHR28293">
    <property type="entry name" value="NUCLEAR RIM PROTEIN 1"/>
    <property type="match status" value="1"/>
</dbReference>
<dbReference type="RefSeq" id="XP_007411238.1">
    <property type="nucleotide sequence ID" value="XM_007411176.1"/>
</dbReference>
<proteinExistence type="predicted"/>
<dbReference type="OrthoDB" id="3363151at2759"/>
<dbReference type="GeneID" id="18925891"/>
<dbReference type="GO" id="GO:0043007">
    <property type="term" value="P:maintenance of rDNA"/>
    <property type="evidence" value="ECO:0007669"/>
    <property type="project" value="TreeGrafter"/>
</dbReference>
<evidence type="ECO:0000313" key="6">
    <source>
        <dbReference type="EMBL" id="EGG05316.1"/>
    </source>
</evidence>
<keyword evidence="3" id="KW-1133">Transmembrane helix</keyword>
<evidence type="ECO:0000256" key="4">
    <source>
        <dbReference type="ARBA" id="ARBA00023136"/>
    </source>
</evidence>
<reference evidence="7" key="1">
    <citation type="journal article" date="2011" name="Proc. Natl. Acad. Sci. U.S.A.">
        <title>Obligate biotrophy features unraveled by the genomic analysis of rust fungi.</title>
        <authorList>
            <person name="Duplessis S."/>
            <person name="Cuomo C.A."/>
            <person name="Lin Y.-C."/>
            <person name="Aerts A."/>
            <person name="Tisserant E."/>
            <person name="Veneault-Fourrey C."/>
            <person name="Joly D.L."/>
            <person name="Hacquard S."/>
            <person name="Amselem J."/>
            <person name="Cantarel B.L."/>
            <person name="Chiu R."/>
            <person name="Coutinho P.M."/>
            <person name="Feau N."/>
            <person name="Field M."/>
            <person name="Frey P."/>
            <person name="Gelhaye E."/>
            <person name="Goldberg J."/>
            <person name="Grabherr M.G."/>
            <person name="Kodira C.D."/>
            <person name="Kohler A."/>
            <person name="Kuees U."/>
            <person name="Lindquist E.A."/>
            <person name="Lucas S.M."/>
            <person name="Mago R."/>
            <person name="Mauceli E."/>
            <person name="Morin E."/>
            <person name="Murat C."/>
            <person name="Pangilinan J.L."/>
            <person name="Park R."/>
            <person name="Pearson M."/>
            <person name="Quesneville H."/>
            <person name="Rouhier N."/>
            <person name="Sakthikumar S."/>
            <person name="Salamov A.A."/>
            <person name="Schmutz J."/>
            <person name="Selles B."/>
            <person name="Shapiro H."/>
            <person name="Tanguay P."/>
            <person name="Tuskan G.A."/>
            <person name="Henrissat B."/>
            <person name="Van de Peer Y."/>
            <person name="Rouze P."/>
            <person name="Ellis J.G."/>
            <person name="Dodds P.N."/>
            <person name="Schein J.E."/>
            <person name="Zhong S."/>
            <person name="Hamelin R.C."/>
            <person name="Grigoriev I.V."/>
            <person name="Szabo L.J."/>
            <person name="Martin F."/>
        </authorList>
    </citation>
    <scope>NUCLEOTIDE SEQUENCE [LARGE SCALE GENOMIC DNA]</scope>
    <source>
        <strain evidence="7">98AG31 / pathotype 3-4-7</strain>
    </source>
</reference>
<dbReference type="eggNOG" id="ENOG502S81A">
    <property type="taxonomic scope" value="Eukaryota"/>
</dbReference>
<dbReference type="STRING" id="747676.F4RQK6"/>
<evidence type="ECO:0000256" key="2">
    <source>
        <dbReference type="ARBA" id="ARBA00022692"/>
    </source>
</evidence>
<evidence type="ECO:0000256" key="5">
    <source>
        <dbReference type="SAM" id="MobiDB-lite"/>
    </source>
</evidence>
<gene>
    <name evidence="6" type="ORF">MELLADRAFT_116799</name>
</gene>
<dbReference type="InParanoid" id="F4RQK6"/>
<name>F4RQK6_MELLP</name>